<dbReference type="Gene3D" id="3.30.565.10">
    <property type="entry name" value="Histidine kinase-like ATPase, C-terminal domain"/>
    <property type="match status" value="1"/>
</dbReference>
<evidence type="ECO:0000256" key="8">
    <source>
        <dbReference type="ARBA" id="ARBA00022989"/>
    </source>
</evidence>
<keyword evidence="8 12" id="KW-1133">Transmembrane helix</keyword>
<dbReference type="InterPro" id="IPR003660">
    <property type="entry name" value="HAMP_dom"/>
</dbReference>
<evidence type="ECO:0000256" key="5">
    <source>
        <dbReference type="ARBA" id="ARBA00022679"/>
    </source>
</evidence>
<evidence type="ECO:0000259" key="14">
    <source>
        <dbReference type="PROSITE" id="PS50885"/>
    </source>
</evidence>
<evidence type="ECO:0000256" key="10">
    <source>
        <dbReference type="ARBA" id="ARBA00023136"/>
    </source>
</evidence>
<dbReference type="CDD" id="cd06225">
    <property type="entry name" value="HAMP"/>
    <property type="match status" value="1"/>
</dbReference>
<comment type="catalytic activity">
    <reaction evidence="1">
        <text>ATP + protein L-histidine = ADP + protein N-phospho-L-histidine.</text>
        <dbReference type="EC" id="2.7.13.3"/>
    </reaction>
</comment>
<feature type="region of interest" description="Disordered" evidence="11">
    <location>
        <begin position="105"/>
        <end position="170"/>
    </location>
</feature>
<feature type="compositionally biased region" description="Basic and acidic residues" evidence="11">
    <location>
        <begin position="105"/>
        <end position="117"/>
    </location>
</feature>
<dbReference type="InterPro" id="IPR004358">
    <property type="entry name" value="Sig_transdc_His_kin-like_C"/>
</dbReference>
<dbReference type="SMART" id="SM00387">
    <property type="entry name" value="HATPase_c"/>
    <property type="match status" value="1"/>
</dbReference>
<dbReference type="SMART" id="SM00304">
    <property type="entry name" value="HAMP"/>
    <property type="match status" value="1"/>
</dbReference>
<feature type="domain" description="HAMP" evidence="14">
    <location>
        <begin position="251"/>
        <end position="303"/>
    </location>
</feature>
<dbReference type="Gene3D" id="6.10.340.10">
    <property type="match status" value="1"/>
</dbReference>
<dbReference type="PRINTS" id="PR00344">
    <property type="entry name" value="BCTRLSENSOR"/>
</dbReference>
<keyword evidence="5" id="KW-0808">Transferase</keyword>
<evidence type="ECO:0000256" key="11">
    <source>
        <dbReference type="SAM" id="MobiDB-lite"/>
    </source>
</evidence>
<dbReference type="EC" id="2.7.13.3" evidence="3"/>
<comment type="subcellular location">
    <subcellularLocation>
        <location evidence="2">Membrane</location>
    </subcellularLocation>
</comment>
<protein>
    <recommendedName>
        <fullName evidence="3">histidine kinase</fullName>
        <ecNumber evidence="3">2.7.13.3</ecNumber>
    </recommendedName>
</protein>
<dbReference type="InterPro" id="IPR036097">
    <property type="entry name" value="HisK_dim/P_sf"/>
</dbReference>
<dbReference type="EMBL" id="BAABIA010000007">
    <property type="protein sequence ID" value="GAA5144090.1"/>
    <property type="molecule type" value="Genomic_DNA"/>
</dbReference>
<feature type="domain" description="Histidine kinase" evidence="13">
    <location>
        <begin position="311"/>
        <end position="519"/>
    </location>
</feature>
<proteinExistence type="predicted"/>
<keyword evidence="9" id="KW-0902">Two-component regulatory system</keyword>
<evidence type="ECO:0000256" key="12">
    <source>
        <dbReference type="SAM" id="Phobius"/>
    </source>
</evidence>
<dbReference type="Pfam" id="PF02518">
    <property type="entry name" value="HATPase_c"/>
    <property type="match status" value="1"/>
</dbReference>
<name>A0ABP9PFC3_9BACT</name>
<dbReference type="Proteomes" id="UP001499852">
    <property type="component" value="Unassembled WGS sequence"/>
</dbReference>
<dbReference type="PANTHER" id="PTHR45436">
    <property type="entry name" value="SENSOR HISTIDINE KINASE YKOH"/>
    <property type="match status" value="1"/>
</dbReference>
<accession>A0ABP9PFC3</accession>
<keyword evidence="4" id="KW-0597">Phosphoprotein</keyword>
<dbReference type="PANTHER" id="PTHR45436:SF5">
    <property type="entry name" value="SENSOR HISTIDINE KINASE TRCS"/>
    <property type="match status" value="1"/>
</dbReference>
<evidence type="ECO:0000313" key="15">
    <source>
        <dbReference type="EMBL" id="GAA5144090.1"/>
    </source>
</evidence>
<dbReference type="InterPro" id="IPR005467">
    <property type="entry name" value="His_kinase_dom"/>
</dbReference>
<evidence type="ECO:0000256" key="6">
    <source>
        <dbReference type="ARBA" id="ARBA00022692"/>
    </source>
</evidence>
<dbReference type="Pfam" id="PF00672">
    <property type="entry name" value="HAMP"/>
    <property type="match status" value="1"/>
</dbReference>
<comment type="caution">
    <text evidence="15">The sequence shown here is derived from an EMBL/GenBank/DDBJ whole genome shotgun (WGS) entry which is preliminary data.</text>
</comment>
<feature type="transmembrane region" description="Helical" evidence="12">
    <location>
        <begin position="232"/>
        <end position="250"/>
    </location>
</feature>
<dbReference type="PROSITE" id="PS50109">
    <property type="entry name" value="HIS_KIN"/>
    <property type="match status" value="1"/>
</dbReference>
<feature type="transmembrane region" description="Helical" evidence="12">
    <location>
        <begin position="6"/>
        <end position="26"/>
    </location>
</feature>
<keyword evidence="16" id="KW-1185">Reference proteome</keyword>
<keyword evidence="6 12" id="KW-0812">Transmembrane</keyword>
<evidence type="ECO:0000256" key="1">
    <source>
        <dbReference type="ARBA" id="ARBA00000085"/>
    </source>
</evidence>
<dbReference type="SUPFAM" id="SSF158472">
    <property type="entry name" value="HAMP domain-like"/>
    <property type="match status" value="1"/>
</dbReference>
<keyword evidence="7" id="KW-0418">Kinase</keyword>
<dbReference type="SUPFAM" id="SSF55874">
    <property type="entry name" value="ATPase domain of HSP90 chaperone/DNA topoisomerase II/histidine kinase"/>
    <property type="match status" value="1"/>
</dbReference>
<gene>
    <name evidence="15" type="ORF">GCM10023213_33420</name>
</gene>
<evidence type="ECO:0000259" key="13">
    <source>
        <dbReference type="PROSITE" id="PS50109"/>
    </source>
</evidence>
<dbReference type="Pfam" id="PF00512">
    <property type="entry name" value="HisKA"/>
    <property type="match status" value="1"/>
</dbReference>
<dbReference type="SMART" id="SM00388">
    <property type="entry name" value="HisKA"/>
    <property type="match status" value="1"/>
</dbReference>
<evidence type="ECO:0000256" key="9">
    <source>
        <dbReference type="ARBA" id="ARBA00023012"/>
    </source>
</evidence>
<evidence type="ECO:0000256" key="7">
    <source>
        <dbReference type="ARBA" id="ARBA00022777"/>
    </source>
</evidence>
<dbReference type="Gene3D" id="1.10.287.130">
    <property type="match status" value="1"/>
</dbReference>
<dbReference type="PROSITE" id="PS50885">
    <property type="entry name" value="HAMP"/>
    <property type="match status" value="1"/>
</dbReference>
<reference evidence="16" key="1">
    <citation type="journal article" date="2019" name="Int. J. Syst. Evol. Microbiol.">
        <title>The Global Catalogue of Microorganisms (GCM) 10K type strain sequencing project: providing services to taxonomists for standard genome sequencing and annotation.</title>
        <authorList>
            <consortium name="The Broad Institute Genomics Platform"/>
            <consortium name="The Broad Institute Genome Sequencing Center for Infectious Disease"/>
            <person name="Wu L."/>
            <person name="Ma J."/>
        </authorList>
    </citation>
    <scope>NUCLEOTIDE SEQUENCE [LARGE SCALE GENOMIC DNA]</scope>
    <source>
        <strain evidence="16">JCM 18053</strain>
    </source>
</reference>
<evidence type="ECO:0000256" key="3">
    <source>
        <dbReference type="ARBA" id="ARBA00012438"/>
    </source>
</evidence>
<dbReference type="InterPro" id="IPR003661">
    <property type="entry name" value="HisK_dim/P_dom"/>
</dbReference>
<dbReference type="InterPro" id="IPR003594">
    <property type="entry name" value="HATPase_dom"/>
</dbReference>
<feature type="compositionally biased region" description="Pro residues" evidence="11">
    <location>
        <begin position="119"/>
        <end position="132"/>
    </location>
</feature>
<feature type="compositionally biased region" description="Basic and acidic residues" evidence="11">
    <location>
        <begin position="146"/>
        <end position="158"/>
    </location>
</feature>
<dbReference type="InterPro" id="IPR050428">
    <property type="entry name" value="TCS_sensor_his_kinase"/>
</dbReference>
<keyword evidence="10 12" id="KW-0472">Membrane</keyword>
<sequence>MNLYTRILLWLLVNVVVLGVVFVLVLKWQFAEGLQGALGGIAGDRLQVIGQAVYEDLGNQPRGQWDEVLKSRGRPYGAKVTLVTIPERVMMGDVITVPTDLKKIIREMNPPERRGDQGRPPPPGQGRPPPPLDDLEAFLLGDPLPEEGRRPPPPDRDGPPGGQGAEDERRRENIPARFGTFLVQAGDPALYYAGVRLPPPPGWKREEGHLLLLISTDSMTGGGLFFDTRPWLLSIFGAVAISALLWLPFVRSITGSIRANLHVTEQIAKGRFDVRVPEDRGDEIGRLAHGVNQMALQLEGLLRGQKRFLGDVAHELCGPIARMEMSLGILEPRLDGAEAYRLSDVRDELRQISALVDELLSFSKAALGQKAKAPEAVMLQPLVECMLQLEGVPASQYRVQMPAGLAVMAAPEMLRRAVGNVVRNGLLHAPGSVLEVTATVAKKVVTLQIADAGPGVPEASLPRLFEPFYRVDVARARETGGTGLGLSIVKTCVESCGGNVSARNRESGGLIVSIELACA</sequence>
<evidence type="ECO:0000313" key="16">
    <source>
        <dbReference type="Proteomes" id="UP001499852"/>
    </source>
</evidence>
<evidence type="ECO:0000256" key="2">
    <source>
        <dbReference type="ARBA" id="ARBA00004370"/>
    </source>
</evidence>
<dbReference type="SUPFAM" id="SSF47384">
    <property type="entry name" value="Homodimeric domain of signal transducing histidine kinase"/>
    <property type="match status" value="1"/>
</dbReference>
<dbReference type="CDD" id="cd00082">
    <property type="entry name" value="HisKA"/>
    <property type="match status" value="1"/>
</dbReference>
<dbReference type="InterPro" id="IPR036890">
    <property type="entry name" value="HATPase_C_sf"/>
</dbReference>
<organism evidence="15 16">
    <name type="scientific">Prosthecobacter algae</name>
    <dbReference type="NCBI Taxonomy" id="1144682"/>
    <lineage>
        <taxon>Bacteria</taxon>
        <taxon>Pseudomonadati</taxon>
        <taxon>Verrucomicrobiota</taxon>
        <taxon>Verrucomicrobiia</taxon>
        <taxon>Verrucomicrobiales</taxon>
        <taxon>Verrucomicrobiaceae</taxon>
        <taxon>Prosthecobacter</taxon>
    </lineage>
</organism>
<evidence type="ECO:0000256" key="4">
    <source>
        <dbReference type="ARBA" id="ARBA00022553"/>
    </source>
</evidence>